<comment type="caution">
    <text evidence="3">The sequence shown here is derived from an EMBL/GenBank/DDBJ whole genome shotgun (WGS) entry which is preliminary data.</text>
</comment>
<sequence length="313" mass="36356">MTNDNQNTRNIVKYRNRLNDIPLRKFKPSEMDLFFAIAAQVRDKGVDQITLSFDQVVQMTNYKRSEERLISDLESTYDKLIQLNAKTDDGDTITRFTLFDMYQISRSKKTVTIAVNSRFKGLFNDLDRWTVFGLEQFVGLRSTYSKTMYRLVKQFRTTGVRRFKINEFRYLLDIPRSYAPQHIMERVVSVINSELPLVIPGFRLIPIRRAQLKNPTGPVPKRGRGAAIIAFKATWIKEPAYARKDITAHVTEEPVYRRLKAEQVAPLDRPSANDIKDLYVQMLKSGRVMPNLEKELVKKGVDVAVLKQKFLQD</sequence>
<dbReference type="Proteomes" id="UP000051412">
    <property type="component" value="Unassembled WGS sequence"/>
</dbReference>
<protein>
    <submittedName>
        <fullName evidence="3">Replication protein A1</fullName>
    </submittedName>
</protein>
<dbReference type="Gene3D" id="1.10.10.10">
    <property type="entry name" value="Winged helix-like DNA-binding domain superfamily/Winged helix DNA-binding domain"/>
    <property type="match status" value="2"/>
</dbReference>
<proteinExistence type="inferred from homology"/>
<keyword evidence="4" id="KW-1185">Reference proteome</keyword>
<comment type="similarity">
    <text evidence="1">Belongs to the initiator RepB protein family.</text>
</comment>
<dbReference type="EMBL" id="AZGM01000019">
    <property type="protein sequence ID" value="KRM29847.1"/>
    <property type="molecule type" value="Genomic_DNA"/>
</dbReference>
<feature type="domain" description="Initiator Rep protein WH1" evidence="2">
    <location>
        <begin position="11"/>
        <end position="153"/>
    </location>
</feature>
<dbReference type="InterPro" id="IPR036390">
    <property type="entry name" value="WH_DNA-bd_sf"/>
</dbReference>
<gene>
    <name evidence="3" type="ORF">FD32_GL001057</name>
</gene>
<evidence type="ECO:0000313" key="3">
    <source>
        <dbReference type="EMBL" id="KRM29847.1"/>
    </source>
</evidence>
<evidence type="ECO:0000259" key="2">
    <source>
        <dbReference type="Pfam" id="PF01051"/>
    </source>
</evidence>
<dbReference type="GO" id="GO:0006270">
    <property type="term" value="P:DNA replication initiation"/>
    <property type="evidence" value="ECO:0007669"/>
    <property type="project" value="InterPro"/>
</dbReference>
<dbReference type="GO" id="GO:0003887">
    <property type="term" value="F:DNA-directed DNA polymerase activity"/>
    <property type="evidence" value="ECO:0007669"/>
    <property type="project" value="InterPro"/>
</dbReference>
<evidence type="ECO:0000256" key="1">
    <source>
        <dbReference type="ARBA" id="ARBA00038283"/>
    </source>
</evidence>
<dbReference type="OrthoDB" id="2084703at2"/>
<dbReference type="Pfam" id="PF01051">
    <property type="entry name" value="Rep3_N"/>
    <property type="match status" value="1"/>
</dbReference>
<dbReference type="PATRIC" id="fig|1423782.4.peg.1107"/>
<organism evidence="3 4">
    <name type="scientific">Limosilactobacillus panis DSM 6035</name>
    <dbReference type="NCBI Taxonomy" id="1423782"/>
    <lineage>
        <taxon>Bacteria</taxon>
        <taxon>Bacillati</taxon>
        <taxon>Bacillota</taxon>
        <taxon>Bacilli</taxon>
        <taxon>Lactobacillales</taxon>
        <taxon>Lactobacillaceae</taxon>
        <taxon>Limosilactobacillus</taxon>
    </lineage>
</organism>
<name>A0A0R1XI09_9LACO</name>
<dbReference type="InterPro" id="IPR036388">
    <property type="entry name" value="WH-like_DNA-bd_sf"/>
</dbReference>
<evidence type="ECO:0000313" key="4">
    <source>
        <dbReference type="Proteomes" id="UP000051412"/>
    </source>
</evidence>
<dbReference type="AlphaFoldDB" id="A0A0R1XI09"/>
<accession>A0A0R1XI09</accession>
<reference evidence="3 4" key="1">
    <citation type="journal article" date="2015" name="Genome Announc.">
        <title>Expanding the biotechnology potential of lactobacilli through comparative genomics of 213 strains and associated genera.</title>
        <authorList>
            <person name="Sun Z."/>
            <person name="Harris H.M."/>
            <person name="McCann A."/>
            <person name="Guo C."/>
            <person name="Argimon S."/>
            <person name="Zhang W."/>
            <person name="Yang X."/>
            <person name="Jeffery I.B."/>
            <person name="Cooney J.C."/>
            <person name="Kagawa T.F."/>
            <person name="Liu W."/>
            <person name="Song Y."/>
            <person name="Salvetti E."/>
            <person name="Wrobel A."/>
            <person name="Rasinkangas P."/>
            <person name="Parkhill J."/>
            <person name="Rea M.C."/>
            <person name="O'Sullivan O."/>
            <person name="Ritari J."/>
            <person name="Douillard F.P."/>
            <person name="Paul Ross R."/>
            <person name="Yang R."/>
            <person name="Briner A.E."/>
            <person name="Felis G.E."/>
            <person name="de Vos W.M."/>
            <person name="Barrangou R."/>
            <person name="Klaenhammer T.R."/>
            <person name="Caufield P.W."/>
            <person name="Cui Y."/>
            <person name="Zhang H."/>
            <person name="O'Toole P.W."/>
        </authorList>
    </citation>
    <scope>NUCLEOTIDE SEQUENCE [LARGE SCALE GENOMIC DNA]</scope>
    <source>
        <strain evidence="3 4">DSM 6035</strain>
    </source>
</reference>
<dbReference type="SUPFAM" id="SSF46785">
    <property type="entry name" value="Winged helix' DNA-binding domain"/>
    <property type="match status" value="1"/>
</dbReference>
<dbReference type="InterPro" id="IPR000525">
    <property type="entry name" value="Initiator_Rep_WH1"/>
</dbReference>
<dbReference type="STRING" id="1423782.FD32_GL001057"/>
<dbReference type="RefSeq" id="WP_053002989.1">
    <property type="nucleotide sequence ID" value="NZ_AZGM01000019.1"/>
</dbReference>